<dbReference type="Proteomes" id="UP001431217">
    <property type="component" value="Unassembled WGS sequence"/>
</dbReference>
<evidence type="ECO:0000259" key="1">
    <source>
        <dbReference type="Pfam" id="PF12680"/>
    </source>
</evidence>
<organism evidence="2 3">
    <name type="scientific">Luteimonas galliterrae</name>
    <dbReference type="NCBI Taxonomy" id="2940486"/>
    <lineage>
        <taxon>Bacteria</taxon>
        <taxon>Pseudomonadati</taxon>
        <taxon>Pseudomonadota</taxon>
        <taxon>Gammaproteobacteria</taxon>
        <taxon>Lysobacterales</taxon>
        <taxon>Lysobacteraceae</taxon>
        <taxon>Luteimonas</taxon>
    </lineage>
</organism>
<dbReference type="EMBL" id="JAMBEP010000001">
    <property type="protein sequence ID" value="MCL1634927.1"/>
    <property type="molecule type" value="Genomic_DNA"/>
</dbReference>
<dbReference type="SUPFAM" id="SSF54427">
    <property type="entry name" value="NTF2-like"/>
    <property type="match status" value="1"/>
</dbReference>
<dbReference type="Gene3D" id="3.10.450.50">
    <property type="match status" value="1"/>
</dbReference>
<dbReference type="InterPro" id="IPR037401">
    <property type="entry name" value="SnoaL-like"/>
</dbReference>
<name>A0ABT0MJ78_9GAMM</name>
<keyword evidence="3" id="KW-1185">Reference proteome</keyword>
<protein>
    <submittedName>
        <fullName evidence="2">Nuclear transport factor 2 family protein</fullName>
    </submittedName>
</protein>
<feature type="domain" description="SnoaL-like" evidence="1">
    <location>
        <begin position="37"/>
        <end position="129"/>
    </location>
</feature>
<evidence type="ECO:0000313" key="2">
    <source>
        <dbReference type="EMBL" id="MCL1634927.1"/>
    </source>
</evidence>
<dbReference type="Pfam" id="PF12680">
    <property type="entry name" value="SnoaL_2"/>
    <property type="match status" value="1"/>
</dbReference>
<evidence type="ECO:0000313" key="3">
    <source>
        <dbReference type="Proteomes" id="UP001431217"/>
    </source>
</evidence>
<reference evidence="2 3" key="1">
    <citation type="submission" date="2022-05" db="EMBL/GenBank/DDBJ databases">
        <title>Luteimonas sp. SX5, whole genome shotgun sequencing project.</title>
        <authorList>
            <person name="Zhao G."/>
            <person name="Shen L."/>
        </authorList>
    </citation>
    <scope>NUCLEOTIDE SEQUENCE [LARGE SCALE GENOMIC DNA]</scope>
    <source>
        <strain evidence="2 3">SX5</strain>
    </source>
</reference>
<dbReference type="InterPro" id="IPR032710">
    <property type="entry name" value="NTF2-like_dom_sf"/>
</dbReference>
<accession>A0ABT0MJ78</accession>
<sequence>MTLLKVRDSRIAEALGYAKTPAVSDLGQTRQTTVEVIRRYNEAFEQHDPTLLSELVAEDCVIENTTPAPNGSRHVGREACLALWGRIAANPDIRFDIEAVEVADERATIRWRLRWGEDESESLPFRSWLRRLF</sequence>
<gene>
    <name evidence="2" type="ORF">M2650_09830</name>
</gene>
<dbReference type="RefSeq" id="WP_249473767.1">
    <property type="nucleotide sequence ID" value="NZ_JAMBEP010000001.1"/>
</dbReference>
<comment type="caution">
    <text evidence="2">The sequence shown here is derived from an EMBL/GenBank/DDBJ whole genome shotgun (WGS) entry which is preliminary data.</text>
</comment>
<proteinExistence type="predicted"/>